<evidence type="ECO:0000256" key="2">
    <source>
        <dbReference type="SAM" id="MobiDB-lite"/>
    </source>
</evidence>
<feature type="region of interest" description="Disordered" evidence="2">
    <location>
        <begin position="56"/>
        <end position="136"/>
    </location>
</feature>
<feature type="compositionally biased region" description="Polar residues" evidence="2">
    <location>
        <begin position="467"/>
        <end position="479"/>
    </location>
</feature>
<evidence type="ECO:0000256" key="1">
    <source>
        <dbReference type="PROSITE-ProRule" id="PRU00042"/>
    </source>
</evidence>
<feature type="compositionally biased region" description="Low complexity" evidence="2">
    <location>
        <begin position="116"/>
        <end position="128"/>
    </location>
</feature>
<keyword evidence="1" id="KW-0863">Zinc-finger</keyword>
<feature type="region of interest" description="Disordered" evidence="2">
    <location>
        <begin position="238"/>
        <end position="259"/>
    </location>
</feature>
<sequence>MSSFHDGMEFVTEYSFHAAEYGDEDRMAERFDGPTSIFDRFLDKLDHPSAFADVGPTSESWGPYPSSHFAPSTSGPSILDETLYHPHNPTSPAFDSGAGGNGRHHGQPSARPPAPTTSSSVPPSSAARQSELQSSLSQVTTENWVFSASGTTVAGGQTSADGGRPHYSPLQDDEYVPPRARGNNKKPRLPQSSPAADGFGSSGAHPVYPAALHPSGSLHSPLSNSLTDFTTEGSLVASEAAADASLPQTKKRRRDIDNKENDIAHLAKKESLSRAMAILNSMSTSSHTSHWEEKPSSAGAAVGSLDESSQVYEHRAYGWLLPYENGVSSNEHLQESITNSYASPAWPSDNNSELNQAIASQDLVLHANALDVTGNDLGAGGEDHTGDLGAFYDVPESMPYTYPPPPPFLLTHGSESSLAAPAPVVSSMQHKPSSQTSPPAVVAPHDIHPGLNSAYTDFDLSVDEDNSSTAETPASQSQDLSTPPPLPAASHAHARATETPGLGAHQNGVRLVPPDSALSPQQLPALPSTTAPVITFANAWDPATQGAYPESNHSRTAERVRRRRATARVRTNPYPRSQHAARDGLPPSSSEAEKPESSSQGARRQAKSERASDSGGSFACPICGKHLQRRGDLPRHALWVGDHLDIKQMCVAQYHRDPCPVTRRDGAKRHWASAKCMGEEEFNRQYKKLDGEFGRLGLGESSASRKGRIMRRIGKQYLVVQVPCWKKHPKGKELPALLQLLKPEGHNELDRIRLLEEELREHGRRG</sequence>
<proteinExistence type="predicted"/>
<feature type="region of interest" description="Disordered" evidence="2">
    <location>
        <begin position="423"/>
        <end position="525"/>
    </location>
</feature>
<dbReference type="OrthoDB" id="10626873at2759"/>
<gene>
    <name evidence="4" type="ORF">PYCCODRAFT_1424236</name>
</gene>
<dbReference type="PROSITE" id="PS50157">
    <property type="entry name" value="ZINC_FINGER_C2H2_2"/>
    <property type="match status" value="1"/>
</dbReference>
<name>A0A1Y2IS58_TRAC3</name>
<protein>
    <recommendedName>
        <fullName evidence="3">C2H2-type domain-containing protein</fullName>
    </recommendedName>
</protein>
<keyword evidence="1" id="KW-0479">Metal-binding</keyword>
<accession>A0A1Y2IS58</accession>
<evidence type="ECO:0000259" key="3">
    <source>
        <dbReference type="PROSITE" id="PS50157"/>
    </source>
</evidence>
<evidence type="ECO:0000313" key="5">
    <source>
        <dbReference type="Proteomes" id="UP000193067"/>
    </source>
</evidence>
<dbReference type="Proteomes" id="UP000193067">
    <property type="component" value="Unassembled WGS sequence"/>
</dbReference>
<organism evidence="4 5">
    <name type="scientific">Trametes coccinea (strain BRFM310)</name>
    <name type="common">Pycnoporus coccineus</name>
    <dbReference type="NCBI Taxonomy" id="1353009"/>
    <lineage>
        <taxon>Eukaryota</taxon>
        <taxon>Fungi</taxon>
        <taxon>Dikarya</taxon>
        <taxon>Basidiomycota</taxon>
        <taxon>Agaricomycotina</taxon>
        <taxon>Agaricomycetes</taxon>
        <taxon>Polyporales</taxon>
        <taxon>Polyporaceae</taxon>
        <taxon>Trametes</taxon>
    </lineage>
</organism>
<keyword evidence="1" id="KW-0862">Zinc</keyword>
<feature type="region of interest" description="Disordered" evidence="2">
    <location>
        <begin position="152"/>
        <end position="212"/>
    </location>
</feature>
<evidence type="ECO:0000313" key="4">
    <source>
        <dbReference type="EMBL" id="OSD03927.1"/>
    </source>
</evidence>
<dbReference type="InterPro" id="IPR013087">
    <property type="entry name" value="Znf_C2H2_type"/>
</dbReference>
<dbReference type="AlphaFoldDB" id="A0A1Y2IS58"/>
<dbReference type="GO" id="GO:0008270">
    <property type="term" value="F:zinc ion binding"/>
    <property type="evidence" value="ECO:0007669"/>
    <property type="project" value="UniProtKB-KW"/>
</dbReference>
<feature type="region of interest" description="Disordered" evidence="2">
    <location>
        <begin position="543"/>
        <end position="616"/>
    </location>
</feature>
<feature type="domain" description="C2H2-type" evidence="3">
    <location>
        <begin position="618"/>
        <end position="648"/>
    </location>
</feature>
<dbReference type="EMBL" id="KZ084098">
    <property type="protein sequence ID" value="OSD03927.1"/>
    <property type="molecule type" value="Genomic_DNA"/>
</dbReference>
<reference evidence="4 5" key="1">
    <citation type="journal article" date="2015" name="Biotechnol. Biofuels">
        <title>Enhanced degradation of softwood versus hardwood by the white-rot fungus Pycnoporus coccineus.</title>
        <authorList>
            <person name="Couturier M."/>
            <person name="Navarro D."/>
            <person name="Chevret D."/>
            <person name="Henrissat B."/>
            <person name="Piumi F."/>
            <person name="Ruiz-Duenas F.J."/>
            <person name="Martinez A.T."/>
            <person name="Grigoriev I.V."/>
            <person name="Riley R."/>
            <person name="Lipzen A."/>
            <person name="Berrin J.G."/>
            <person name="Master E.R."/>
            <person name="Rosso M.N."/>
        </authorList>
    </citation>
    <scope>NUCLEOTIDE SEQUENCE [LARGE SCALE GENOMIC DNA]</scope>
    <source>
        <strain evidence="4 5">BRFM310</strain>
    </source>
</reference>
<feature type="compositionally biased region" description="Polar residues" evidence="2">
    <location>
        <begin position="428"/>
        <end position="438"/>
    </location>
</feature>
<keyword evidence="5" id="KW-1185">Reference proteome</keyword>